<reference evidence="15" key="1">
    <citation type="journal article" date="2019" name="Int. J. Syst. Evol. Microbiol.">
        <title>The Global Catalogue of Microorganisms (GCM) 10K type strain sequencing project: providing services to taxonomists for standard genome sequencing and annotation.</title>
        <authorList>
            <consortium name="The Broad Institute Genomics Platform"/>
            <consortium name="The Broad Institute Genome Sequencing Center for Infectious Disease"/>
            <person name="Wu L."/>
            <person name="Ma J."/>
        </authorList>
    </citation>
    <scope>NUCLEOTIDE SEQUENCE [LARGE SCALE GENOMIC DNA]</scope>
    <source>
        <strain evidence="15">CCUG 49452</strain>
    </source>
</reference>
<evidence type="ECO:0000259" key="13">
    <source>
        <dbReference type="Pfam" id="PF01435"/>
    </source>
</evidence>
<dbReference type="RefSeq" id="WP_382428937.1">
    <property type="nucleotide sequence ID" value="NZ_JBHSHJ010000001.1"/>
</dbReference>
<evidence type="ECO:0000256" key="3">
    <source>
        <dbReference type="ARBA" id="ARBA00022475"/>
    </source>
</evidence>
<keyword evidence="6 12" id="KW-0479">Metal-binding</keyword>
<dbReference type="InterPro" id="IPR001915">
    <property type="entry name" value="Peptidase_M48"/>
</dbReference>
<dbReference type="Proteomes" id="UP001596001">
    <property type="component" value="Unassembled WGS sequence"/>
</dbReference>
<feature type="binding site" evidence="12">
    <location>
        <position position="148"/>
    </location>
    <ligand>
        <name>Zn(2+)</name>
        <dbReference type="ChEBI" id="CHEBI:29105"/>
        <note>catalytic</note>
    </ligand>
</feature>
<keyword evidence="15" id="KW-1185">Reference proteome</keyword>
<feature type="binding site" evidence="12">
    <location>
        <position position="144"/>
    </location>
    <ligand>
        <name>Zn(2+)</name>
        <dbReference type="ChEBI" id="CHEBI:29105"/>
        <note>catalytic</note>
    </ligand>
</feature>
<dbReference type="PANTHER" id="PTHR43221:SF1">
    <property type="entry name" value="PROTEASE HTPX"/>
    <property type="match status" value="1"/>
</dbReference>
<gene>
    <name evidence="12 14" type="primary">htpX</name>
    <name evidence="14" type="ORF">ACFO6X_00415</name>
</gene>
<evidence type="ECO:0000256" key="1">
    <source>
        <dbReference type="ARBA" id="ARBA00004651"/>
    </source>
</evidence>
<feature type="transmembrane region" description="Helical" evidence="12">
    <location>
        <begin position="38"/>
        <end position="59"/>
    </location>
</feature>
<evidence type="ECO:0000256" key="12">
    <source>
        <dbReference type="HAMAP-Rule" id="MF_00188"/>
    </source>
</evidence>
<evidence type="ECO:0000256" key="11">
    <source>
        <dbReference type="ARBA" id="ARBA00023136"/>
    </source>
</evidence>
<feature type="active site" evidence="12">
    <location>
        <position position="145"/>
    </location>
</feature>
<comment type="caution">
    <text evidence="14">The sequence shown here is derived from an EMBL/GenBank/DDBJ whole genome shotgun (WGS) entry which is preliminary data.</text>
</comment>
<name>A0ABV9Q9C3_9BURK</name>
<feature type="transmembrane region" description="Helical" evidence="12">
    <location>
        <begin position="195"/>
        <end position="219"/>
    </location>
</feature>
<evidence type="ECO:0000256" key="6">
    <source>
        <dbReference type="ARBA" id="ARBA00022723"/>
    </source>
</evidence>
<evidence type="ECO:0000256" key="8">
    <source>
        <dbReference type="ARBA" id="ARBA00022833"/>
    </source>
</evidence>
<feature type="domain" description="Peptidase M48" evidence="13">
    <location>
        <begin position="79"/>
        <end position="288"/>
    </location>
</feature>
<evidence type="ECO:0000256" key="5">
    <source>
        <dbReference type="ARBA" id="ARBA00022692"/>
    </source>
</evidence>
<dbReference type="NCBIfam" id="NF003965">
    <property type="entry name" value="PRK05457.1"/>
    <property type="match status" value="1"/>
</dbReference>
<keyword evidence="4 12" id="KW-0645">Protease</keyword>
<accession>A0ABV9Q9C3</accession>
<keyword evidence="8 12" id="KW-0862">Zinc</keyword>
<evidence type="ECO:0000256" key="2">
    <source>
        <dbReference type="ARBA" id="ARBA00009779"/>
    </source>
</evidence>
<evidence type="ECO:0000313" key="15">
    <source>
        <dbReference type="Proteomes" id="UP001596001"/>
    </source>
</evidence>
<dbReference type="GO" id="GO:0006508">
    <property type="term" value="P:proteolysis"/>
    <property type="evidence" value="ECO:0007669"/>
    <property type="project" value="UniProtKB-KW"/>
</dbReference>
<dbReference type="CDD" id="cd07335">
    <property type="entry name" value="M48B_HtpX_like"/>
    <property type="match status" value="1"/>
</dbReference>
<dbReference type="InterPro" id="IPR022919">
    <property type="entry name" value="Pept_M48_protease_HtpX"/>
</dbReference>
<comment type="similarity">
    <text evidence="2 12">Belongs to the peptidase M48B family.</text>
</comment>
<dbReference type="EC" id="3.4.24.-" evidence="12"/>
<feature type="binding site" evidence="12">
    <location>
        <position position="224"/>
    </location>
    <ligand>
        <name>Zn(2+)</name>
        <dbReference type="ChEBI" id="CHEBI:29105"/>
        <note>catalytic</note>
    </ligand>
</feature>
<keyword evidence="10 12" id="KW-0482">Metalloprotease</keyword>
<sequence length="291" mass="30802">MKRILLFVLTNVAVVAVLGIVASLLGVNRYLTSNGLNLGALLGYALVMGFGGAIISLLISKPMAKWSSGVQVIEQPRNQDEAWIVDTVRKFADKAGIGMPEVGIFEGDPNAFATGAFKNSALVAVSTGLLESMTHEEIEAVIGHEVAHIANGDMVTMTLIQGVMNTFVVFLSRVIGYAVDSFLRKGDSENSGPGIAYTITTIVLDILLGFVAAMIVAWFSRQREFRADAGAAQLMGRKQPMINALARLGGVHPAELPKSMAAMGIAGGIGQLFSTHPPIEERIAALQNAGH</sequence>
<evidence type="ECO:0000256" key="9">
    <source>
        <dbReference type="ARBA" id="ARBA00022989"/>
    </source>
</evidence>
<keyword evidence="5 12" id="KW-0812">Transmembrane</keyword>
<proteinExistence type="inferred from homology"/>
<comment type="cofactor">
    <cofactor evidence="12">
        <name>Zn(2+)</name>
        <dbReference type="ChEBI" id="CHEBI:29105"/>
    </cofactor>
    <text evidence="12">Binds 1 zinc ion per subunit.</text>
</comment>
<evidence type="ECO:0000256" key="10">
    <source>
        <dbReference type="ARBA" id="ARBA00023049"/>
    </source>
</evidence>
<dbReference type="EMBL" id="JBHSHJ010000001">
    <property type="protein sequence ID" value="MFC4787463.1"/>
    <property type="molecule type" value="Genomic_DNA"/>
</dbReference>
<dbReference type="HAMAP" id="MF_00188">
    <property type="entry name" value="Pept_M48_protease_HtpX"/>
    <property type="match status" value="1"/>
</dbReference>
<dbReference type="PANTHER" id="PTHR43221">
    <property type="entry name" value="PROTEASE HTPX"/>
    <property type="match status" value="1"/>
</dbReference>
<evidence type="ECO:0000256" key="7">
    <source>
        <dbReference type="ARBA" id="ARBA00022801"/>
    </source>
</evidence>
<keyword evidence="3 12" id="KW-1003">Cell membrane</keyword>
<keyword evidence="7 12" id="KW-0378">Hydrolase</keyword>
<dbReference type="GO" id="GO:0008233">
    <property type="term" value="F:peptidase activity"/>
    <property type="evidence" value="ECO:0007669"/>
    <property type="project" value="UniProtKB-KW"/>
</dbReference>
<keyword evidence="11 12" id="KW-0472">Membrane</keyword>
<dbReference type="Pfam" id="PF01435">
    <property type="entry name" value="Peptidase_M48"/>
    <property type="match status" value="1"/>
</dbReference>
<dbReference type="InterPro" id="IPR050083">
    <property type="entry name" value="HtpX_protease"/>
</dbReference>
<comment type="subcellular location">
    <subcellularLocation>
        <location evidence="1 12">Cell membrane</location>
        <topology evidence="1 12">Multi-pass membrane protein</topology>
    </subcellularLocation>
</comment>
<dbReference type="Gene3D" id="3.30.2010.10">
    <property type="entry name" value="Metalloproteases ('zincins'), catalytic domain"/>
    <property type="match status" value="1"/>
</dbReference>
<evidence type="ECO:0000313" key="14">
    <source>
        <dbReference type="EMBL" id="MFC4787463.1"/>
    </source>
</evidence>
<keyword evidence="9 12" id="KW-1133">Transmembrane helix</keyword>
<evidence type="ECO:0000256" key="4">
    <source>
        <dbReference type="ARBA" id="ARBA00022670"/>
    </source>
</evidence>
<organism evidence="14 15">
    <name type="scientific">Giesbergeria sinuosa</name>
    <dbReference type="NCBI Taxonomy" id="80883"/>
    <lineage>
        <taxon>Bacteria</taxon>
        <taxon>Pseudomonadati</taxon>
        <taxon>Pseudomonadota</taxon>
        <taxon>Betaproteobacteria</taxon>
        <taxon>Burkholderiales</taxon>
        <taxon>Comamonadaceae</taxon>
        <taxon>Giesbergeria</taxon>
    </lineage>
</organism>
<protein>
    <recommendedName>
        <fullName evidence="12">Protease HtpX homolog</fullName>
        <ecNumber evidence="12">3.4.24.-</ecNumber>
    </recommendedName>
</protein>
<feature type="transmembrane region" description="Helical" evidence="12">
    <location>
        <begin position="5"/>
        <end position="26"/>
    </location>
</feature>
<feature type="transmembrane region" description="Helical" evidence="12">
    <location>
        <begin position="154"/>
        <end position="175"/>
    </location>
</feature>